<dbReference type="Proteomes" id="UP000192247">
    <property type="component" value="Unassembled WGS sequence"/>
</dbReference>
<comment type="similarity">
    <text evidence="5">Belongs to the TRAFAC class myosin-kinesin ATPase superfamily. Kinesin family.</text>
</comment>
<dbReference type="SUPFAM" id="SSF52540">
    <property type="entry name" value="P-loop containing nucleoside triphosphate hydrolases"/>
    <property type="match status" value="1"/>
</dbReference>
<keyword evidence="1 5" id="KW-0547">Nucleotide-binding</keyword>
<keyword evidence="3" id="KW-0175">Coiled coil</keyword>
<protein>
    <submittedName>
        <fullName evidence="7">Kinesin protein KLP6-like</fullName>
    </submittedName>
</protein>
<dbReference type="GO" id="GO:0008017">
    <property type="term" value="F:microtubule binding"/>
    <property type="evidence" value="ECO:0007669"/>
    <property type="project" value="InterPro"/>
</dbReference>
<dbReference type="Gene3D" id="3.40.850.10">
    <property type="entry name" value="Kinesin motor domain"/>
    <property type="match status" value="1"/>
</dbReference>
<sequence>MTFYKVDNVGEDLRGPAICVSMDSHEVRLLNPEHSSAVSQKFSFDKCYWSHDGFIRLDNGYLSADSDHVRGQHYATQGVIHIQIGQEMVKRLWDGLNGTIIAYGESGSGKSYTLFGTVENKGLALRIYDDLFYQLEKRRITDKELIWVEVTFSVFEIFDEQVIDLLAEKIKPLKCYEYPESGYFIPDMSEYSIATYKELAAIIERALVSRAVHATSNRRETSELATLSETLDSSDQWTLAAKQFNESLLALEGCLRAWAGQRTRKERSDEVKKSIEITKVLVKEYEKRMARLKEPLNERMQATELFIQSITSTFGEEEDKKKLPHLSNLSVDPMASHRILHFVFNGDVTVGSDRENTAVLVGPGIEPVHAVLSRAPSGNIQIEPVTRTAKLLINGHTIEKRTELKNNDRILFGSRHAYIYRNPKEEPRTVHFADEPDISYWSAFEEIIVNNGITFSTDGTFEAGVLNRRMLEVLPQIGEANVMAEELKKDAKYDVQLLTPEMQGKLDGQTEILVSVFHTRSNQRFEWSLQTFEMRLLAMRELHRRAERGENVDVPESADPFFENPDADVRIGTARLYLQPLTYLVRVRENLEVVNFRGEPVGLVETELVPCNEYGDEYTEEDNVFIDNPCELYGKNLSFLVKIHCCKNLPKGYTAVYCCYALFPGDERVSTERVSGSCAPEFGHERLFSFRPANESLLHQMADSYVAIHVMARQATAELAVIRANKEQVARQKMQNDLMQQTNALMEGFRINGREVDPTKQSVIVELLLMKKQQARQSQKIVSNIISAVLLRCLLCEVDLTSCL</sequence>
<keyword evidence="8" id="KW-1185">Reference proteome</keyword>
<dbReference type="Pfam" id="PF00225">
    <property type="entry name" value="Kinesin"/>
    <property type="match status" value="1"/>
</dbReference>
<dbReference type="SUPFAM" id="SSF49879">
    <property type="entry name" value="SMAD/FHA domain"/>
    <property type="match status" value="1"/>
</dbReference>
<proteinExistence type="inferred from homology"/>
<evidence type="ECO:0000256" key="1">
    <source>
        <dbReference type="ARBA" id="ARBA00022741"/>
    </source>
</evidence>
<dbReference type="STRING" id="418985.A0A1V9XV64"/>
<keyword evidence="2 5" id="KW-0067">ATP-binding</keyword>
<dbReference type="GO" id="GO:0007018">
    <property type="term" value="P:microtubule-based movement"/>
    <property type="evidence" value="ECO:0007669"/>
    <property type="project" value="InterPro"/>
</dbReference>
<comment type="caution">
    <text evidence="7">The sequence shown here is derived from an EMBL/GenBank/DDBJ whole genome shotgun (WGS) entry which is preliminary data.</text>
</comment>
<dbReference type="InParanoid" id="A0A1V9XV64"/>
<dbReference type="EMBL" id="MNPL01003591">
    <property type="protein sequence ID" value="OQR77397.1"/>
    <property type="molecule type" value="Genomic_DNA"/>
</dbReference>
<evidence type="ECO:0000256" key="2">
    <source>
        <dbReference type="ARBA" id="ARBA00022840"/>
    </source>
</evidence>
<evidence type="ECO:0000313" key="7">
    <source>
        <dbReference type="EMBL" id="OQR77397.1"/>
    </source>
</evidence>
<dbReference type="InterPro" id="IPR027417">
    <property type="entry name" value="P-loop_NTPase"/>
</dbReference>
<feature type="binding site" evidence="5">
    <location>
        <begin position="104"/>
        <end position="111"/>
    </location>
    <ligand>
        <name>ATP</name>
        <dbReference type="ChEBI" id="CHEBI:30616"/>
    </ligand>
</feature>
<feature type="domain" description="Kinesin motor" evidence="6">
    <location>
        <begin position="1"/>
        <end position="216"/>
    </location>
</feature>
<keyword evidence="4 5" id="KW-0505">Motor protein</keyword>
<dbReference type="FunFam" id="2.60.200.20:FF:000034">
    <property type="entry name" value="kinesin-like protein KIF28P"/>
    <property type="match status" value="1"/>
</dbReference>
<dbReference type="Pfam" id="PF00498">
    <property type="entry name" value="FHA"/>
    <property type="match status" value="1"/>
</dbReference>
<reference evidence="7 8" key="1">
    <citation type="journal article" date="2017" name="Gigascience">
        <title>Draft genome of the honey bee ectoparasitic mite, Tropilaelaps mercedesae, is shaped by the parasitic life history.</title>
        <authorList>
            <person name="Dong X."/>
            <person name="Armstrong S.D."/>
            <person name="Xia D."/>
            <person name="Makepeace B.L."/>
            <person name="Darby A.C."/>
            <person name="Kadowaki T."/>
        </authorList>
    </citation>
    <scope>NUCLEOTIDE SEQUENCE [LARGE SCALE GENOMIC DNA]</scope>
    <source>
        <strain evidence="7">Wuxi-XJTLU</strain>
    </source>
</reference>
<dbReference type="GO" id="GO:0003777">
    <property type="term" value="F:microtubule motor activity"/>
    <property type="evidence" value="ECO:0007669"/>
    <property type="project" value="InterPro"/>
</dbReference>
<evidence type="ECO:0000256" key="3">
    <source>
        <dbReference type="ARBA" id="ARBA00023054"/>
    </source>
</evidence>
<dbReference type="PROSITE" id="PS50067">
    <property type="entry name" value="KINESIN_MOTOR_2"/>
    <property type="match status" value="1"/>
</dbReference>
<dbReference type="Pfam" id="PF12423">
    <property type="entry name" value="KIF1B"/>
    <property type="match status" value="1"/>
</dbReference>
<gene>
    <name evidence="7" type="ORF">BIW11_00447</name>
</gene>
<dbReference type="InterPro" id="IPR008984">
    <property type="entry name" value="SMAD_FHA_dom_sf"/>
</dbReference>
<dbReference type="OrthoDB" id="3176171at2759"/>
<dbReference type="AlphaFoldDB" id="A0A1V9XV64"/>
<evidence type="ECO:0000256" key="4">
    <source>
        <dbReference type="ARBA" id="ARBA00023175"/>
    </source>
</evidence>
<dbReference type="PRINTS" id="PR00380">
    <property type="entry name" value="KINESINHEAVY"/>
</dbReference>
<dbReference type="InterPro" id="IPR022140">
    <property type="entry name" value="Kinesin-like_KIF1-typ"/>
</dbReference>
<dbReference type="GO" id="GO:0005524">
    <property type="term" value="F:ATP binding"/>
    <property type="evidence" value="ECO:0007669"/>
    <property type="project" value="UniProtKB-UniRule"/>
</dbReference>
<evidence type="ECO:0000256" key="5">
    <source>
        <dbReference type="PROSITE-ProRule" id="PRU00283"/>
    </source>
</evidence>
<accession>A0A1V9XV64</accession>
<dbReference type="SMART" id="SM00129">
    <property type="entry name" value="KISc"/>
    <property type="match status" value="1"/>
</dbReference>
<dbReference type="Gene3D" id="2.60.200.20">
    <property type="match status" value="1"/>
</dbReference>
<dbReference type="PANTHER" id="PTHR47117">
    <property type="entry name" value="STAR-RELATED LIPID TRANSFER PROTEIN 9"/>
    <property type="match status" value="1"/>
</dbReference>
<dbReference type="InterPro" id="IPR001752">
    <property type="entry name" value="Kinesin_motor_dom"/>
</dbReference>
<evidence type="ECO:0000259" key="6">
    <source>
        <dbReference type="PROSITE" id="PS50067"/>
    </source>
</evidence>
<evidence type="ECO:0000313" key="8">
    <source>
        <dbReference type="Proteomes" id="UP000192247"/>
    </source>
</evidence>
<organism evidence="7 8">
    <name type="scientific">Tropilaelaps mercedesae</name>
    <dbReference type="NCBI Taxonomy" id="418985"/>
    <lineage>
        <taxon>Eukaryota</taxon>
        <taxon>Metazoa</taxon>
        <taxon>Ecdysozoa</taxon>
        <taxon>Arthropoda</taxon>
        <taxon>Chelicerata</taxon>
        <taxon>Arachnida</taxon>
        <taxon>Acari</taxon>
        <taxon>Parasitiformes</taxon>
        <taxon>Mesostigmata</taxon>
        <taxon>Gamasina</taxon>
        <taxon>Dermanyssoidea</taxon>
        <taxon>Laelapidae</taxon>
        <taxon>Tropilaelaps</taxon>
    </lineage>
</organism>
<dbReference type="InterPro" id="IPR036961">
    <property type="entry name" value="Kinesin_motor_dom_sf"/>
</dbReference>
<dbReference type="InterPro" id="IPR000253">
    <property type="entry name" value="FHA_dom"/>
</dbReference>
<name>A0A1V9XV64_9ACAR</name>